<reference evidence="3" key="1">
    <citation type="submission" date="2015-02" db="EMBL/GenBank/DDBJ databases">
        <title>Draft Genome of Frankia sp. CpI1-S.</title>
        <authorList>
            <person name="Oshone R.T."/>
            <person name="Ngom M."/>
            <person name="Ghodhbane-Gtari F."/>
            <person name="Gtari M."/>
            <person name="Morris K."/>
            <person name="Thomas K."/>
            <person name="Sen A."/>
            <person name="Tisa L.S."/>
        </authorList>
    </citation>
    <scope>NUCLEOTIDE SEQUENCE [LARGE SCALE GENOMIC DNA]</scope>
    <source>
        <strain evidence="3">CpI1-S</strain>
    </source>
</reference>
<organism evidence="2 3">
    <name type="scientific">Frankia torreyi</name>
    <dbReference type="NCBI Taxonomy" id="1856"/>
    <lineage>
        <taxon>Bacteria</taxon>
        <taxon>Bacillati</taxon>
        <taxon>Actinomycetota</taxon>
        <taxon>Actinomycetes</taxon>
        <taxon>Frankiales</taxon>
        <taxon>Frankiaceae</taxon>
        <taxon>Frankia</taxon>
    </lineage>
</organism>
<comment type="caution">
    <text evidence="2">The sequence shown here is derived from an EMBL/GenBank/DDBJ whole genome shotgun (WGS) entry which is preliminary data.</text>
</comment>
<gene>
    <name evidence="2" type="ORF">FF36_00983</name>
</gene>
<dbReference type="GO" id="GO:0016020">
    <property type="term" value="C:membrane"/>
    <property type="evidence" value="ECO:0007669"/>
    <property type="project" value="InterPro"/>
</dbReference>
<dbReference type="Proteomes" id="UP000032545">
    <property type="component" value="Unassembled WGS sequence"/>
</dbReference>
<name>A0A0D8BKT1_9ACTN</name>
<reference evidence="2 3" key="2">
    <citation type="journal article" date="2016" name="Genome Announc.">
        <title>Permanent Draft Genome Sequences for Two Variants of Frankia sp. Strain CpI1, the First Frankia Strain Isolated from Root Nodules of Comptonia peregrina.</title>
        <authorList>
            <person name="Oshone R."/>
            <person name="Hurst S.G.IV."/>
            <person name="Abebe-Akele F."/>
            <person name="Simpson S."/>
            <person name="Morris K."/>
            <person name="Thomas W.K."/>
            <person name="Tisa L.S."/>
        </authorList>
    </citation>
    <scope>NUCLEOTIDE SEQUENCE [LARGE SCALE GENOMIC DNA]</scope>
    <source>
        <strain evidence="3">CpI1-S</strain>
    </source>
</reference>
<dbReference type="NCBIfam" id="TIGR02046">
    <property type="entry name" value="sdhC_b558_fam"/>
    <property type="match status" value="1"/>
</dbReference>
<dbReference type="InterPro" id="IPR011138">
    <property type="entry name" value="Cytochrome_b-558"/>
</dbReference>
<dbReference type="EMBL" id="JYFN01000005">
    <property type="protein sequence ID" value="KJE24609.1"/>
    <property type="molecule type" value="Genomic_DNA"/>
</dbReference>
<feature type="transmembrane region" description="Helical" evidence="1">
    <location>
        <begin position="89"/>
        <end position="110"/>
    </location>
</feature>
<feature type="transmembrane region" description="Helical" evidence="1">
    <location>
        <begin position="131"/>
        <end position="152"/>
    </location>
</feature>
<keyword evidence="2" id="KW-0560">Oxidoreductase</keyword>
<keyword evidence="1" id="KW-0472">Membrane</keyword>
<evidence type="ECO:0000313" key="3">
    <source>
        <dbReference type="Proteomes" id="UP000032545"/>
    </source>
</evidence>
<accession>A0A0D8BKT1</accession>
<protein>
    <submittedName>
        <fullName evidence="2">Succinate dehydrogenase subunit C</fullName>
        <ecNumber evidence="2">1.3.5.1</ecNumber>
    </submittedName>
</protein>
<dbReference type="EC" id="1.3.5.1" evidence="2"/>
<dbReference type="Gene3D" id="1.20.1300.10">
    <property type="entry name" value="Fumarate reductase/succinate dehydrogenase, transmembrane subunit"/>
    <property type="match status" value="1"/>
</dbReference>
<feature type="transmembrane region" description="Helical" evidence="1">
    <location>
        <begin position="217"/>
        <end position="245"/>
    </location>
</feature>
<feature type="transmembrane region" description="Helical" evidence="1">
    <location>
        <begin position="172"/>
        <end position="196"/>
    </location>
</feature>
<dbReference type="AlphaFoldDB" id="A0A0D8BKT1"/>
<dbReference type="GO" id="GO:0008177">
    <property type="term" value="F:succinate dehydrogenase (quinone) activity"/>
    <property type="evidence" value="ECO:0007669"/>
    <property type="project" value="UniProtKB-EC"/>
</dbReference>
<keyword evidence="1" id="KW-0812">Transmembrane</keyword>
<evidence type="ECO:0000313" key="2">
    <source>
        <dbReference type="EMBL" id="KJE24609.1"/>
    </source>
</evidence>
<dbReference type="CDD" id="cd03498">
    <property type="entry name" value="SQR_TypeB_2_TM"/>
    <property type="match status" value="1"/>
</dbReference>
<feature type="transmembrane region" description="Helical" evidence="1">
    <location>
        <begin position="37"/>
        <end position="56"/>
    </location>
</feature>
<evidence type="ECO:0000256" key="1">
    <source>
        <dbReference type="SAM" id="Phobius"/>
    </source>
</evidence>
<dbReference type="InterPro" id="IPR034804">
    <property type="entry name" value="SQR/QFR_C/D"/>
</dbReference>
<dbReference type="PATRIC" id="fig|1502723.3.peg.4238"/>
<sequence length="246" mass="27526">MAVTTPTRPAPAGRPPRPARSSFAPLNFWRSTIGKKTVMAVTGLLMLLFLIVHMLGNLKIFFGRTDFDHYAHWLRTIGNPVLHESWYLWIQRFVLVVAVVLHAVSAYQLSRRDLKARPTKYSHHQRARAGYATHIMRYGGITLALFIVYHILDFTTLTLNRHGVDGAAYDNVVSSFSVWWVTVIYIAAMICLGLHIQHGFWSAAQTLGYNRPSRDRAFKGVATGLAVLLTVGFLIVPVSVLAGLVD</sequence>
<dbReference type="SUPFAM" id="SSF81343">
    <property type="entry name" value="Fumarate reductase respiratory complex transmembrane subunits"/>
    <property type="match status" value="1"/>
</dbReference>
<keyword evidence="3" id="KW-1185">Reference proteome</keyword>
<keyword evidence="1" id="KW-1133">Transmembrane helix</keyword>
<proteinExistence type="predicted"/>